<protein>
    <submittedName>
        <fullName evidence="2">Uncharacterized protein</fullName>
    </submittedName>
</protein>
<feature type="transmembrane region" description="Helical" evidence="1">
    <location>
        <begin position="153"/>
        <end position="172"/>
    </location>
</feature>
<name>A0A0M0BVU7_9ARCH</name>
<accession>A0A0M0BVU7</accession>
<keyword evidence="1" id="KW-1133">Transmembrane helix</keyword>
<comment type="caution">
    <text evidence="2">The sequence shown here is derived from an EMBL/GenBank/DDBJ whole genome shotgun (WGS) entry which is preliminary data.</text>
</comment>
<feature type="transmembrane region" description="Helical" evidence="1">
    <location>
        <begin position="282"/>
        <end position="299"/>
    </location>
</feature>
<dbReference type="AlphaFoldDB" id="A0A0M0BVU7"/>
<feature type="transmembrane region" description="Helical" evidence="1">
    <location>
        <begin position="51"/>
        <end position="75"/>
    </location>
</feature>
<organism evidence="2 3">
    <name type="scientific">miscellaneous Crenarchaeota group-1 archaeon SG8-32-1</name>
    <dbReference type="NCBI Taxonomy" id="1685124"/>
    <lineage>
        <taxon>Archaea</taxon>
        <taxon>Candidatus Bathyarchaeota</taxon>
        <taxon>MCG-1</taxon>
    </lineage>
</organism>
<feature type="transmembrane region" description="Helical" evidence="1">
    <location>
        <begin position="95"/>
        <end position="112"/>
    </location>
</feature>
<feature type="transmembrane region" description="Helical" evidence="1">
    <location>
        <begin position="226"/>
        <end position="249"/>
    </location>
</feature>
<evidence type="ECO:0000313" key="2">
    <source>
        <dbReference type="EMBL" id="KON32306.1"/>
    </source>
</evidence>
<keyword evidence="1" id="KW-0812">Transmembrane</keyword>
<feature type="transmembrane region" description="Helical" evidence="1">
    <location>
        <begin position="12"/>
        <end position="31"/>
    </location>
</feature>
<proteinExistence type="predicted"/>
<evidence type="ECO:0000313" key="3">
    <source>
        <dbReference type="Proteomes" id="UP000037237"/>
    </source>
</evidence>
<gene>
    <name evidence="2" type="ORF">AC477_03160</name>
</gene>
<sequence>MNIFKLIKENLFNIGLVLIVAAAVFISLFLGEEKMDFMSVALQINKDLVENFAAGFLLSGFISLFFGFIFTITFWYTLPEDPNTKKVNTNKVKGILITVIVLYFILLGYFLSVNPLSPDSKWTIKSLIIEKIAGIPIEPSYAFYPAITLTSTIFLYTTLIIFGILVLPLIIAEIGFLDDSNKQYEDATELIEGEETYDRFVTFLKRHLSSLNKIEKAKNIRKITKFSLSLAIIFTIIGICLILLPPFLIKDGPVALDIRKTLEIGEALWYVKGYMGVARGQLLLLGFLLIIISIFLIRFNRKRTQNIL</sequence>
<keyword evidence="1" id="KW-0472">Membrane</keyword>
<reference evidence="2 3" key="1">
    <citation type="submission" date="2015-06" db="EMBL/GenBank/DDBJ databases">
        <title>New insights into the roles of widespread benthic archaea in carbon and nitrogen cycling.</title>
        <authorList>
            <person name="Lazar C.S."/>
            <person name="Baker B.J."/>
            <person name="Seitz K.W."/>
            <person name="Hyde A.S."/>
            <person name="Dick G.J."/>
            <person name="Hinrichs K.-U."/>
            <person name="Teske A.P."/>
        </authorList>
    </citation>
    <scope>NUCLEOTIDE SEQUENCE [LARGE SCALE GENOMIC DNA]</scope>
    <source>
        <strain evidence="2">SG8-32-1</strain>
    </source>
</reference>
<evidence type="ECO:0000256" key="1">
    <source>
        <dbReference type="SAM" id="Phobius"/>
    </source>
</evidence>
<dbReference type="EMBL" id="LFWU01000071">
    <property type="protein sequence ID" value="KON32306.1"/>
    <property type="molecule type" value="Genomic_DNA"/>
</dbReference>
<dbReference type="Proteomes" id="UP000037237">
    <property type="component" value="Unassembled WGS sequence"/>
</dbReference>